<dbReference type="EMBL" id="CDRZ01000157">
    <property type="protein sequence ID" value="CEO88693.1"/>
    <property type="molecule type" value="Genomic_DNA"/>
</dbReference>
<evidence type="ECO:0000256" key="6">
    <source>
        <dbReference type="PIRSR" id="PIRSR006019-1"/>
    </source>
</evidence>
<dbReference type="CDD" id="cd01286">
    <property type="entry name" value="deoxycytidylate_deaminase"/>
    <property type="match status" value="1"/>
</dbReference>
<feature type="domain" description="CMP/dCMP-type deaminase" evidence="8">
    <location>
        <begin position="5"/>
        <end position="143"/>
    </location>
</feature>
<feature type="binding site" evidence="7">
    <location>
        <position position="109"/>
    </location>
    <ligand>
        <name>Zn(2+)</name>
        <dbReference type="ChEBI" id="CHEBI:29105"/>
        <note>catalytic</note>
    </ligand>
</feature>
<keyword evidence="4" id="KW-0378">Hydrolase</keyword>
<dbReference type="RefSeq" id="WP_052835408.1">
    <property type="nucleotide sequence ID" value="NZ_CDRZ01000157.1"/>
</dbReference>
<dbReference type="GO" id="GO:0005737">
    <property type="term" value="C:cytoplasm"/>
    <property type="evidence" value="ECO:0007669"/>
    <property type="project" value="TreeGrafter"/>
</dbReference>
<comment type="similarity">
    <text evidence="2">Belongs to the cytidine and deoxycytidylate deaminase family.</text>
</comment>
<gene>
    <name evidence="9" type="primary">ComEB</name>
    <name evidence="9" type="ORF">SSCH_240015</name>
</gene>
<dbReference type="InterPro" id="IPR035105">
    <property type="entry name" value="Deoxycytidylate_deaminase_dom"/>
</dbReference>
<feature type="active site" description="Proton donor" evidence="6">
    <location>
        <position position="80"/>
    </location>
</feature>
<evidence type="ECO:0000259" key="8">
    <source>
        <dbReference type="PROSITE" id="PS51747"/>
    </source>
</evidence>
<feature type="binding site" evidence="7">
    <location>
        <position position="106"/>
    </location>
    <ligand>
        <name>Zn(2+)</name>
        <dbReference type="ChEBI" id="CHEBI:29105"/>
        <note>catalytic</note>
    </ligand>
</feature>
<evidence type="ECO:0000256" key="3">
    <source>
        <dbReference type="ARBA" id="ARBA00022723"/>
    </source>
</evidence>
<evidence type="ECO:0000256" key="5">
    <source>
        <dbReference type="ARBA" id="ARBA00022833"/>
    </source>
</evidence>
<keyword evidence="3 7" id="KW-0479">Metal-binding</keyword>
<dbReference type="GO" id="GO:0004132">
    <property type="term" value="F:dCMP deaminase activity"/>
    <property type="evidence" value="ECO:0007669"/>
    <property type="project" value="InterPro"/>
</dbReference>
<dbReference type="SUPFAM" id="SSF53927">
    <property type="entry name" value="Cytidine deaminase-like"/>
    <property type="match status" value="1"/>
</dbReference>
<dbReference type="GO" id="GO:0006220">
    <property type="term" value="P:pyrimidine nucleotide metabolic process"/>
    <property type="evidence" value="ECO:0007669"/>
    <property type="project" value="InterPro"/>
</dbReference>
<dbReference type="PANTHER" id="PTHR11086">
    <property type="entry name" value="DEOXYCYTIDYLATE DEAMINASE-RELATED"/>
    <property type="match status" value="1"/>
</dbReference>
<evidence type="ECO:0000256" key="7">
    <source>
        <dbReference type="PIRSR" id="PIRSR006019-2"/>
    </source>
</evidence>
<dbReference type="PIRSF" id="PIRSF006019">
    <property type="entry name" value="dCMP_deaminase"/>
    <property type="match status" value="1"/>
</dbReference>
<evidence type="ECO:0000256" key="1">
    <source>
        <dbReference type="ARBA" id="ARBA00001947"/>
    </source>
</evidence>
<dbReference type="Gene3D" id="3.40.140.10">
    <property type="entry name" value="Cytidine Deaminase, domain 2"/>
    <property type="match status" value="1"/>
</dbReference>
<keyword evidence="5 7" id="KW-0862">Zinc</keyword>
<keyword evidence="10" id="KW-1185">Reference proteome</keyword>
<accession>A0A0B7MKK1</accession>
<dbReference type="Pfam" id="PF00383">
    <property type="entry name" value="dCMP_cyt_deam_1"/>
    <property type="match status" value="1"/>
</dbReference>
<dbReference type="PROSITE" id="PS51747">
    <property type="entry name" value="CYT_DCMP_DEAMINASES_2"/>
    <property type="match status" value="1"/>
</dbReference>
<comment type="cofactor">
    <cofactor evidence="1 7">
        <name>Zn(2+)</name>
        <dbReference type="ChEBI" id="CHEBI:29105"/>
    </cofactor>
</comment>
<dbReference type="PROSITE" id="PS00903">
    <property type="entry name" value="CYT_DCMP_DEAMINASES_1"/>
    <property type="match status" value="1"/>
</dbReference>
<organism evidence="9 10">
    <name type="scientific">Syntrophaceticus schinkii</name>
    <dbReference type="NCBI Taxonomy" id="499207"/>
    <lineage>
        <taxon>Bacteria</taxon>
        <taxon>Bacillati</taxon>
        <taxon>Bacillota</taxon>
        <taxon>Clostridia</taxon>
        <taxon>Thermoanaerobacterales</taxon>
        <taxon>Thermoanaerobacterales Family III. Incertae Sedis</taxon>
        <taxon>Syntrophaceticus</taxon>
    </lineage>
</organism>
<dbReference type="InterPro" id="IPR015517">
    <property type="entry name" value="dCMP_deaminase-rel"/>
</dbReference>
<sequence length="166" mass="18327">MTRPGWHQYFMEITRVVAKRSTCLRRQVGALIVKERRILCTGYNGAPAGIPHCSMVGCLRERLDIPPGERHELCRGLHAEQNAIIQAALHGVSIAGGVFYITHQPCVLCAKMICNAGIKEVYFQGNYPDQLAADIFQEAGVKLICMGEDDKNGENEDEGHHPAALE</sequence>
<dbReference type="GO" id="GO:0008270">
    <property type="term" value="F:zinc ion binding"/>
    <property type="evidence" value="ECO:0007669"/>
    <property type="project" value="InterPro"/>
</dbReference>
<evidence type="ECO:0000256" key="4">
    <source>
        <dbReference type="ARBA" id="ARBA00022801"/>
    </source>
</evidence>
<feature type="binding site" evidence="7">
    <location>
        <position position="78"/>
    </location>
    <ligand>
        <name>Zn(2+)</name>
        <dbReference type="ChEBI" id="CHEBI:29105"/>
        <note>catalytic</note>
    </ligand>
</feature>
<dbReference type="InterPro" id="IPR016192">
    <property type="entry name" value="APOBEC/CMP_deaminase_Zn-bd"/>
</dbReference>
<dbReference type="Proteomes" id="UP000046155">
    <property type="component" value="Unassembled WGS sequence"/>
</dbReference>
<protein>
    <submittedName>
        <fullName evidence="9">Deoxycytidylate deaminase</fullName>
    </submittedName>
</protein>
<reference evidence="10" key="1">
    <citation type="submission" date="2015-01" db="EMBL/GenBank/DDBJ databases">
        <authorList>
            <person name="Manzoor Shahid"/>
            <person name="Zubair Saima"/>
        </authorList>
    </citation>
    <scope>NUCLEOTIDE SEQUENCE [LARGE SCALE GENOMIC DNA]</scope>
    <source>
        <strain evidence="10">Sp3</strain>
    </source>
</reference>
<name>A0A0B7MKK1_9FIRM</name>
<evidence type="ECO:0000256" key="2">
    <source>
        <dbReference type="ARBA" id="ARBA00006576"/>
    </source>
</evidence>
<dbReference type="PANTHER" id="PTHR11086:SF18">
    <property type="entry name" value="DEOXYCYTIDYLATE DEAMINASE"/>
    <property type="match status" value="1"/>
</dbReference>
<proteinExistence type="inferred from homology"/>
<dbReference type="InterPro" id="IPR016193">
    <property type="entry name" value="Cytidine_deaminase-like"/>
</dbReference>
<dbReference type="InterPro" id="IPR002125">
    <property type="entry name" value="CMP_dCMP_dom"/>
</dbReference>
<evidence type="ECO:0000313" key="9">
    <source>
        <dbReference type="EMBL" id="CEO88693.1"/>
    </source>
</evidence>
<dbReference type="InterPro" id="IPR016473">
    <property type="entry name" value="dCMP_deaminase"/>
</dbReference>
<dbReference type="AlphaFoldDB" id="A0A0B7MKK1"/>
<evidence type="ECO:0000313" key="10">
    <source>
        <dbReference type="Proteomes" id="UP000046155"/>
    </source>
</evidence>